<reference evidence="2 3" key="1">
    <citation type="submission" date="2014-03" db="EMBL/GenBank/DDBJ databases">
        <title>Draft genome of the hookworm Oesophagostomum dentatum.</title>
        <authorList>
            <person name="Mitreva M."/>
        </authorList>
    </citation>
    <scope>NUCLEOTIDE SEQUENCE [LARGE SCALE GENOMIC DNA]</scope>
    <source>
        <strain evidence="2 3">OD-Hann</strain>
    </source>
</reference>
<evidence type="ECO:0000313" key="2">
    <source>
        <dbReference type="EMBL" id="KHJ86144.1"/>
    </source>
</evidence>
<keyword evidence="1" id="KW-0732">Signal</keyword>
<evidence type="ECO:0000256" key="1">
    <source>
        <dbReference type="SAM" id="SignalP"/>
    </source>
</evidence>
<proteinExistence type="predicted"/>
<keyword evidence="3" id="KW-1185">Reference proteome</keyword>
<gene>
    <name evidence="2" type="ORF">OESDEN_14114</name>
</gene>
<accession>A0A0B1SML6</accession>
<dbReference type="AlphaFoldDB" id="A0A0B1SML6"/>
<feature type="chain" id="PRO_5002064797" evidence="1">
    <location>
        <begin position="17"/>
        <end position="110"/>
    </location>
</feature>
<sequence length="110" mass="12481">MKSFLVVISLIGLGFAAEVCIGNEFVLEEANQVIAELPEAFRKHREVMKSGETCQGNVAQYCNYTLRLQRCTVHLEVYILRSLARTMEKNPYTCGLSRPGKLRQIRETAE</sequence>
<name>A0A0B1SML6_OESDE</name>
<protein>
    <submittedName>
        <fullName evidence="2">Uncharacterized protein</fullName>
    </submittedName>
</protein>
<organism evidence="2 3">
    <name type="scientific">Oesophagostomum dentatum</name>
    <name type="common">Nodular worm</name>
    <dbReference type="NCBI Taxonomy" id="61180"/>
    <lineage>
        <taxon>Eukaryota</taxon>
        <taxon>Metazoa</taxon>
        <taxon>Ecdysozoa</taxon>
        <taxon>Nematoda</taxon>
        <taxon>Chromadorea</taxon>
        <taxon>Rhabditida</taxon>
        <taxon>Rhabditina</taxon>
        <taxon>Rhabditomorpha</taxon>
        <taxon>Strongyloidea</taxon>
        <taxon>Strongylidae</taxon>
        <taxon>Oesophagostomum</taxon>
    </lineage>
</organism>
<feature type="signal peptide" evidence="1">
    <location>
        <begin position="1"/>
        <end position="16"/>
    </location>
</feature>
<dbReference type="Proteomes" id="UP000053660">
    <property type="component" value="Unassembled WGS sequence"/>
</dbReference>
<dbReference type="EMBL" id="KN561404">
    <property type="protein sequence ID" value="KHJ86144.1"/>
    <property type="molecule type" value="Genomic_DNA"/>
</dbReference>
<evidence type="ECO:0000313" key="3">
    <source>
        <dbReference type="Proteomes" id="UP000053660"/>
    </source>
</evidence>